<proteinExistence type="predicted"/>
<name>A0A2V3PKF1_9BACT</name>
<dbReference type="AlphaFoldDB" id="A0A2V3PKF1"/>
<dbReference type="EMBL" id="QICL01000043">
    <property type="protein sequence ID" value="PXV58836.1"/>
    <property type="molecule type" value="Genomic_DNA"/>
</dbReference>
<accession>A0A2V3PKF1</accession>
<dbReference type="Proteomes" id="UP000247973">
    <property type="component" value="Unassembled WGS sequence"/>
</dbReference>
<gene>
    <name evidence="1" type="ORF">CLV62_14316</name>
</gene>
<evidence type="ECO:0000313" key="2">
    <source>
        <dbReference type="Proteomes" id="UP000247973"/>
    </source>
</evidence>
<dbReference type="Pfam" id="PF20012">
    <property type="entry name" value="GAP1-N1"/>
    <property type="match status" value="1"/>
</dbReference>
<keyword evidence="2" id="KW-1185">Reference proteome</keyword>
<comment type="caution">
    <text evidence="1">The sequence shown here is derived from an EMBL/GenBank/DDBJ whole genome shotgun (WGS) entry which is preliminary data.</text>
</comment>
<evidence type="ECO:0000313" key="1">
    <source>
        <dbReference type="EMBL" id="PXV58836.1"/>
    </source>
</evidence>
<organism evidence="1 2">
    <name type="scientific">Dysgonomonas alginatilytica</name>
    <dbReference type="NCBI Taxonomy" id="1605892"/>
    <lineage>
        <taxon>Bacteria</taxon>
        <taxon>Pseudomonadati</taxon>
        <taxon>Bacteroidota</taxon>
        <taxon>Bacteroidia</taxon>
        <taxon>Bacteroidales</taxon>
        <taxon>Dysgonomonadaceae</taxon>
        <taxon>Dysgonomonas</taxon>
    </lineage>
</organism>
<sequence length="674" mass="79870">MDYRSINMVINIDQTLHGYAHGHNLIASSISLPVNVKRILRVMSDMSGTQMIKSFSEYFTAYPINEINKYAFAKTWYAPEMDREGCVWTQTLLIDFADIPNIHDIKSLVKLFNRPVLEDILDNKMEEYMHSLECDIEDSLTKELEYYKYTEDILNAIYVKPEKAILIKYPKTIELENIFFSIWNQQWPRLRRNFSFCTGALLPRKLEDGYLDLQIVPNEARLPENGNFETIFQDAEKQDSMNKRWLEFSQEELITPNKTFRKYLFTYGSDVSGSRSSFFPLVYLYEKLTNSNKLDIDEILLFLGNHFKNKENGKNIKNLVLNNKDQKLFNDLELIYGMALLSDTTPFDLDVDLLFHRFLKASKDIKENLLWISNIVKKEFNTLGEHIITQYAKKADEKDIILLNSKFRDVLSIFVKIYPSISYQKEYWKTSCNYQLENFKYISLTSEQGESINWQLIINEMFNREVCIDQKLMIRTIPNLPNHILAWYDEFGNKHKISSSWLEYVANDRNAILDWLHLGNVNGIHTFEYILQLLDPLSKDIINQGIDYWIKVLDKLQKTNATTSIYLKSFFMSLGMNYTDDKFILFLQYSFDDVYSAIIDDNLDYYSWEIIEPYTKRLNIFQDWDKGKKLRRAIVDKFLILKKSEKLFSEITSNRRLIEELTERLRKKRKKNIF</sequence>
<reference evidence="1 2" key="1">
    <citation type="submission" date="2018-03" db="EMBL/GenBank/DDBJ databases">
        <title>Genomic Encyclopedia of Archaeal and Bacterial Type Strains, Phase II (KMG-II): from individual species to whole genera.</title>
        <authorList>
            <person name="Goeker M."/>
        </authorList>
    </citation>
    <scope>NUCLEOTIDE SEQUENCE [LARGE SCALE GENOMIC DNA]</scope>
    <source>
        <strain evidence="1 2">DSM 100214</strain>
    </source>
</reference>
<dbReference type="OrthoDB" id="252376at2"/>
<protein>
    <submittedName>
        <fullName evidence="1">Uncharacterized protein</fullName>
    </submittedName>
</protein>